<dbReference type="Gene3D" id="2.60.120.260">
    <property type="entry name" value="Galactose-binding domain-like"/>
    <property type="match status" value="2"/>
</dbReference>
<dbReference type="SUPFAM" id="SSF49785">
    <property type="entry name" value="Galactose-binding domain-like"/>
    <property type="match status" value="2"/>
</dbReference>
<dbReference type="InterPro" id="IPR013783">
    <property type="entry name" value="Ig-like_fold"/>
</dbReference>
<dbReference type="Pfam" id="PF00754">
    <property type="entry name" value="F5_F8_type_C"/>
    <property type="match status" value="2"/>
</dbReference>
<evidence type="ECO:0000256" key="1">
    <source>
        <dbReference type="SAM" id="Coils"/>
    </source>
</evidence>
<dbReference type="Gene3D" id="1.20.1270.90">
    <property type="entry name" value="AF1782-like"/>
    <property type="match status" value="2"/>
</dbReference>
<protein>
    <submittedName>
        <fullName evidence="3">Tat pathway signal protein</fullName>
    </submittedName>
</protein>
<accession>A0A5Q2TJ77</accession>
<dbReference type="Gene3D" id="2.60.40.10">
    <property type="entry name" value="Immunoglobulins"/>
    <property type="match status" value="4"/>
</dbReference>
<feature type="domain" description="F5/8 type C" evidence="2">
    <location>
        <begin position="1850"/>
        <end position="1962"/>
    </location>
</feature>
<gene>
    <name evidence="3" type="ORF">GI584_08170</name>
</gene>
<evidence type="ECO:0000313" key="3">
    <source>
        <dbReference type="EMBL" id="QGH34000.1"/>
    </source>
</evidence>
<dbReference type="KEGG" id="grc:GI584_08170"/>
<dbReference type="InterPro" id="IPR008979">
    <property type="entry name" value="Galactose-bd-like_sf"/>
</dbReference>
<keyword evidence="4" id="KW-1185">Reference proteome</keyword>
<dbReference type="GO" id="GO:0005509">
    <property type="term" value="F:calcium ion binding"/>
    <property type="evidence" value="ECO:0007669"/>
    <property type="project" value="InterPro"/>
</dbReference>
<dbReference type="SUPFAM" id="SSF49265">
    <property type="entry name" value="Fibronectin type III"/>
    <property type="match status" value="1"/>
</dbReference>
<keyword evidence="1" id="KW-0175">Coiled coil</keyword>
<dbReference type="InterPro" id="IPR000421">
    <property type="entry name" value="FA58C"/>
</dbReference>
<evidence type="ECO:0000313" key="4">
    <source>
        <dbReference type="Proteomes" id="UP000339690"/>
    </source>
</evidence>
<dbReference type="EMBL" id="CP045915">
    <property type="protein sequence ID" value="QGH34000.1"/>
    <property type="molecule type" value="Genomic_DNA"/>
</dbReference>
<dbReference type="InterPro" id="IPR036116">
    <property type="entry name" value="FN3_sf"/>
</dbReference>
<proteinExistence type="predicted"/>
<name>A0A5Q2TJ77_9BACI</name>
<dbReference type="Gene3D" id="2.60.120.200">
    <property type="match status" value="1"/>
</dbReference>
<feature type="coiled-coil region" evidence="1">
    <location>
        <begin position="1789"/>
        <end position="1816"/>
    </location>
</feature>
<dbReference type="SUPFAM" id="SSF49313">
    <property type="entry name" value="Cadherin-like"/>
    <property type="match status" value="2"/>
</dbReference>
<evidence type="ECO:0000259" key="2">
    <source>
        <dbReference type="PROSITE" id="PS50022"/>
    </source>
</evidence>
<dbReference type="PROSITE" id="PS50022">
    <property type="entry name" value="FA58C_3"/>
    <property type="match status" value="1"/>
</dbReference>
<dbReference type="GO" id="GO:0016020">
    <property type="term" value="C:membrane"/>
    <property type="evidence" value="ECO:0007669"/>
    <property type="project" value="InterPro"/>
</dbReference>
<dbReference type="InterPro" id="IPR015919">
    <property type="entry name" value="Cadherin-like_sf"/>
</dbReference>
<dbReference type="Pfam" id="PF05345">
    <property type="entry name" value="He_PIG"/>
    <property type="match status" value="2"/>
</dbReference>
<organism evidence="3 4">
    <name type="scientific">Gracilibacillus salitolerans</name>
    <dbReference type="NCBI Taxonomy" id="2663022"/>
    <lineage>
        <taxon>Bacteria</taxon>
        <taxon>Bacillati</taxon>
        <taxon>Bacillota</taxon>
        <taxon>Bacilli</taxon>
        <taxon>Bacillales</taxon>
        <taxon>Bacillaceae</taxon>
        <taxon>Gracilibacillus</taxon>
    </lineage>
</organism>
<sequence length="2028" mass="231209">MLLKMRSSKQRSKILMVFLVSLLLIPNLSMNSINLKAEETDENPESLKGVIDWIDFGNKESEKQHNFNGKNTSIITEALDEKARVATPLNPADKKGGDLTFKMKVDPEAQNYFTLKFWGDDASSYVNLIYINGEQIGYRRNGDYEAINKGAGETPLPNRFYYSTIMLPLEHTYGKEVVEITIGTHDFFNNVTSDSRGYYKAYTHTQPYLDVSDENQGVKLSQNVDEIVRPDISENEKSDYIENYQKRQIDLFNQYHSQFSDDSTSDRLSIERYKEELRFYADTLNYDSSPAKTTEEKREVIYNIFEVIDNYVKEYYGDVRKIGTGGHQSDWGGYYANLGQVLYLIENHIFDEEILGEEEFNGFLEQSFDTGTEAGEFSLANEDWNGDELSRRDAWERTLKANFDFARSRLSYIFNQVMYTYEGAWKSSEGLRIIGSQYYEGKERSNRILLEALGIEPFLGEEVLVGPNGEELDLFHSLFYHDGSARYTDDYLQIVMKGLAKSELDESGSVVRRKPLGENYTTITEAGLTRENGYVANYGESTNYFPQYFYWTLNHEGDEELNKEILKITLKNLHARGLARYTSLTDDGERVMRMEQVIDERNPSFPGWHGYATRITEGKVMLYASLEKFMADNSEKYSDPEWDEYWGYAAEAVGFAQQQIADNQFFNHFNNIDIRRDLWATETYQYVTEERGNYDRFGNIMAGVVHPQTDFDYYSDEEIDQLNVDPDDYNQFAWVDLDSMFVSLRDNDTRIFGQLNHRNRGYVGNGKLHVLNEDHDNIVQIATNAKFKYNDYYLRLNNIDVDFMSDQLIDPNDATQALAGEVAPITYQPGVGQVNRQNFEVDHAYSGYPDLLTARYGKYFFVFNTTRAEYGNKQSFDIELPADFNESTVLDLVTGENMEVHDGKVTISAKNAMVLKLTSDFEENSKPHHVDFTNVLAGNGYAGITWTTTAGADSYTIKRSTSESGEYEEIATGIEGNYFEDKTVENGSTYYYKIAAVNENGSGWDSYRTKLDLTEPVSDLKGNKNNSKKSWRDDRVGDITEGKASVKGDKITIQDGDGNGFGTGDDYKVLEREIHDSFHFVNKVVSGNSSISGKIENHNGDVTGLMMRDQLDSNTRYIYFGADSDGNLVLQNRTRNSQHQWNDEVASPLNAELEGYLVDDYPYLKLERDADKHMFYAYVSQDGENWENVAEIFTPFPYAIYTGVTASDNGRFNEVNVAENNADILIPRIKQVEDHVTLYWNKPKDAVSFNVYRTYDEKASRKDPVFKEGTMTLKEDSSWKEVLSQTTGTAFEEDRLRIGSVYFKVVANYADGSFGSFSETASAYADSIGELIGKAETMSPEPYTKGSYYLFKEELKRIKEVVETAKFDEVQLVDDLYNIYDLLVPKEEILLKKIEIGPSMVVASTEAWGGNGTAEENAWFAFDGDLQTFPDTLERISWVDIDLGEASQSVIDTIKYYPRHDHIGRINGLVIQGSNDKENWTELYEIGSVSEAKWHSNSINDSGSYRYFRLYDDHDGRVNVAEMEFYQLTNDKTLLQLLIERAESVDESKYDQESMAMLTEALTDAIAVNELEDIEQKQIDESAAALQVILEELEVIANGPILAPIGNKLIVAETNLSFKLKLNSRNNDSVQYRVEGLPEGAQFNEKNKKFSWTPERDQSGEYQVTFIVSDGENQSSQTIKIVVKGEPSLNVETGHEVTVGEALDLSIDASDPTGEELTYHVESLPENAEFNEKNSKITWIPDDYDVGTYEIIISVSNERFTVSETISITVKIPVEKYTKGSYYLFEKVIASIHEEMENTERERKEFSKEIEEAVNLLVSIEKLYQEIEVTEEMVIASHKSWDDTASKRENGWYAFDGNTSTATDNASNPGWVQIDFGDEIKRNITSVSFYPRQGYPERMEGSIIQGSNDGEKWTDLIRIGDVSSVQWHQEVIENNEAFRYIRYYSPRANTNVAELKFSELLVDKSLLEVLIDEAIAVDSSMYSEESYNNLQNIITSSEEVVTSEQVVQAEVDAAVEELQLAIDSLEER</sequence>
<dbReference type="Proteomes" id="UP000339690">
    <property type="component" value="Chromosome"/>
</dbReference>
<reference evidence="3 4" key="1">
    <citation type="submission" date="2019-11" db="EMBL/GenBank/DDBJ databases">
        <title>Gracilibacillus salitolerans sp. nov., a moderate halophile isolated from a saline soil in northwest China.</title>
        <authorList>
            <person name="Gan L."/>
        </authorList>
    </citation>
    <scope>NUCLEOTIDE SEQUENCE [LARGE SCALE GENOMIC DNA]</scope>
    <source>
        <strain evidence="3 4">SCU50</strain>
    </source>
</reference>